<keyword evidence="2" id="KW-1133">Transmembrane helix</keyword>
<reference evidence="3" key="1">
    <citation type="submission" date="2021-02" db="EMBL/GenBank/DDBJ databases">
        <title>Genome sequence of Rhodospirillales sp. strain TMPK1 isolated from soil.</title>
        <authorList>
            <person name="Nakai R."/>
            <person name="Kusada H."/>
            <person name="Tamaki H."/>
        </authorList>
    </citation>
    <scope>NUCLEOTIDE SEQUENCE</scope>
    <source>
        <strain evidence="3">TMPK1</strain>
    </source>
</reference>
<keyword evidence="4" id="KW-1185">Reference proteome</keyword>
<keyword evidence="1" id="KW-0175">Coiled coil</keyword>
<evidence type="ECO:0000313" key="3">
    <source>
        <dbReference type="EMBL" id="GIL38516.1"/>
    </source>
</evidence>
<keyword evidence="2" id="KW-0472">Membrane</keyword>
<name>A0A8S8XBH5_9PROT</name>
<keyword evidence="2" id="KW-0812">Transmembrane</keyword>
<evidence type="ECO:0000313" key="4">
    <source>
        <dbReference type="Proteomes" id="UP000681075"/>
    </source>
</evidence>
<dbReference type="PROSITE" id="PS51257">
    <property type="entry name" value="PROKAR_LIPOPROTEIN"/>
    <property type="match status" value="1"/>
</dbReference>
<dbReference type="InterPro" id="IPR007060">
    <property type="entry name" value="FtsL/DivIC"/>
</dbReference>
<dbReference type="Pfam" id="PF04977">
    <property type="entry name" value="DivIC"/>
    <property type="match status" value="1"/>
</dbReference>
<evidence type="ECO:0000256" key="2">
    <source>
        <dbReference type="SAM" id="Phobius"/>
    </source>
</evidence>
<feature type="coiled-coil region" evidence="1">
    <location>
        <begin position="39"/>
        <end position="66"/>
    </location>
</feature>
<sequence length="103" mass="11568">MGSRLRRKLLQILGPVSGACLVAYFAYYTVQGDRGLMTLTRLQGQVARSEGQLATLQTNREGLQKKVASLRPESLDVDRLDERARTLLNYAAPDEVVVLRRKH</sequence>
<comment type="caution">
    <text evidence="3">The sequence shown here is derived from an EMBL/GenBank/DDBJ whole genome shotgun (WGS) entry which is preliminary data.</text>
</comment>
<feature type="transmembrane region" description="Helical" evidence="2">
    <location>
        <begin position="12"/>
        <end position="30"/>
    </location>
</feature>
<dbReference type="AlphaFoldDB" id="A0A8S8XBH5"/>
<dbReference type="Proteomes" id="UP000681075">
    <property type="component" value="Unassembled WGS sequence"/>
</dbReference>
<gene>
    <name evidence="3" type="ORF">TMPK1_07530</name>
</gene>
<organism evidence="3 4">
    <name type="scientific">Roseiterribacter gracilis</name>
    <dbReference type="NCBI Taxonomy" id="2812848"/>
    <lineage>
        <taxon>Bacteria</taxon>
        <taxon>Pseudomonadati</taxon>
        <taxon>Pseudomonadota</taxon>
        <taxon>Alphaproteobacteria</taxon>
        <taxon>Rhodospirillales</taxon>
        <taxon>Roseiterribacteraceae</taxon>
        <taxon>Roseiterribacter</taxon>
    </lineage>
</organism>
<proteinExistence type="predicted"/>
<accession>A0A8S8XBH5</accession>
<protein>
    <submittedName>
        <fullName evidence="3">Septum formation initiator</fullName>
    </submittedName>
</protein>
<evidence type="ECO:0000256" key="1">
    <source>
        <dbReference type="SAM" id="Coils"/>
    </source>
</evidence>
<dbReference type="EMBL" id="BOPV01000001">
    <property type="protein sequence ID" value="GIL38516.1"/>
    <property type="molecule type" value="Genomic_DNA"/>
</dbReference>
<dbReference type="RefSeq" id="WP_420241548.1">
    <property type="nucleotide sequence ID" value="NZ_BOPV01000001.1"/>
</dbReference>